<keyword evidence="3" id="KW-0347">Helicase</keyword>
<dbReference type="InterPro" id="IPR003593">
    <property type="entry name" value="AAA+_ATPase"/>
</dbReference>
<dbReference type="InterPro" id="IPR014001">
    <property type="entry name" value="Helicase_ATP-bd"/>
</dbReference>
<feature type="domain" description="Helicase ATP-binding" evidence="2">
    <location>
        <begin position="28"/>
        <end position="256"/>
    </location>
</feature>
<keyword evidence="1" id="KW-1133">Transmembrane helix</keyword>
<dbReference type="CDD" id="cd18785">
    <property type="entry name" value="SF2_C"/>
    <property type="match status" value="1"/>
</dbReference>
<keyword evidence="1" id="KW-0812">Transmembrane</keyword>
<dbReference type="Proteomes" id="UP001410795">
    <property type="component" value="Unassembled WGS sequence"/>
</dbReference>
<evidence type="ECO:0000256" key="1">
    <source>
        <dbReference type="SAM" id="Phobius"/>
    </source>
</evidence>
<dbReference type="SMART" id="SM00487">
    <property type="entry name" value="DEXDc"/>
    <property type="match status" value="1"/>
</dbReference>
<evidence type="ECO:0000313" key="3">
    <source>
        <dbReference type="EMBL" id="GAA3670179.1"/>
    </source>
</evidence>
<organism evidence="3 4">
    <name type="scientific">Microbacterium marinilacus</name>
    <dbReference type="NCBI Taxonomy" id="415209"/>
    <lineage>
        <taxon>Bacteria</taxon>
        <taxon>Bacillati</taxon>
        <taxon>Actinomycetota</taxon>
        <taxon>Actinomycetes</taxon>
        <taxon>Micrococcales</taxon>
        <taxon>Microbacteriaceae</taxon>
        <taxon>Microbacterium</taxon>
    </lineage>
</organism>
<dbReference type="InterPro" id="IPR006935">
    <property type="entry name" value="Helicase/UvrB_N"/>
</dbReference>
<reference evidence="4" key="1">
    <citation type="journal article" date="2019" name="Int. J. Syst. Evol. Microbiol.">
        <title>The Global Catalogue of Microorganisms (GCM) 10K type strain sequencing project: providing services to taxonomists for standard genome sequencing and annotation.</title>
        <authorList>
            <consortium name="The Broad Institute Genomics Platform"/>
            <consortium name="The Broad Institute Genome Sequencing Center for Infectious Disease"/>
            <person name="Wu L."/>
            <person name="Ma J."/>
        </authorList>
    </citation>
    <scope>NUCLEOTIDE SEQUENCE [LARGE SCALE GENOMIC DNA]</scope>
    <source>
        <strain evidence="4">JCM 16546</strain>
    </source>
</reference>
<protein>
    <submittedName>
        <fullName evidence="3">DEAD/DEAH box helicase family protein</fullName>
    </submittedName>
</protein>
<keyword evidence="1" id="KW-0472">Membrane</keyword>
<keyword evidence="4" id="KW-1185">Reference proteome</keyword>
<dbReference type="Pfam" id="PF04851">
    <property type="entry name" value="ResIII"/>
    <property type="match status" value="1"/>
</dbReference>
<gene>
    <name evidence="3" type="ORF">GCM10022202_35410</name>
</gene>
<name>A0ABP7BUF6_9MICO</name>
<dbReference type="InterPro" id="IPR027417">
    <property type="entry name" value="P-loop_NTPase"/>
</dbReference>
<dbReference type="PANTHER" id="PTHR47396">
    <property type="entry name" value="TYPE I RESTRICTION ENZYME ECOKI R PROTEIN"/>
    <property type="match status" value="1"/>
</dbReference>
<keyword evidence="3" id="KW-0067">ATP-binding</keyword>
<evidence type="ECO:0000313" key="4">
    <source>
        <dbReference type="Proteomes" id="UP001410795"/>
    </source>
</evidence>
<comment type="caution">
    <text evidence="3">The sequence shown here is derived from an EMBL/GenBank/DDBJ whole genome shotgun (WGS) entry which is preliminary data.</text>
</comment>
<dbReference type="RefSeq" id="WP_221857072.1">
    <property type="nucleotide sequence ID" value="NZ_BAAAYV010000025.1"/>
</dbReference>
<sequence>MQPPPTRPLSRWRFEGELRHYQADVLDRVDVDGDEPLHIVAPPGSGKTLLGLLLAARRGSRTLVLAPTVTIRDQWTAAARGLAPDERHVSRDPQQPGELTALTYQALSVLDARNPLAQLAEERWRNELEAEGHAPDAAAAWLDRLRSGNARAHASGIARRSRTLRRRMAREDPETLARALHPNARVLIDRLVAHGVETIVLDECHHLLDHWALVVAALLARLRARGRHPLVIGLTATLPSPDDGDAYDNYTALLGDVDYEVPVPAVVREGNLAPYRELVRFVEPTTDELAFLRGQATGLSVLIHRTFAQGRGADFVVRALQPDAADADERSPLVPPRAVDPVSDMDARLSKAFADDFAGAEAAAAMLATVAPDHPVVARLPAPSRRPPTTDEALRLLGRYALHDVLPDPAAADRWERIRRSLADFGYSLTDRGLRRTRDPIDTMLASSLAKDYAVCDILRSERAELGDRLRALVVTDFTEHGNRHGGLINGAGALRAFSVLAADVATADLRVALVTGAGTRIAARDAQASLPHWRAALGVAVAAEPTPEDPAVLEIRAPGTGTSAHVRAAAELLTRGHIDVVVGTRGLFGEGWGCPAVNTLIDLTAVATPSATQQLRGRTLRLDPAWPEKTAHNWTITALLPPGFPLDAAPDLARLRRKHARLWGLQREDSDRVVRGLSATFTDEQRRLLTAPEATAERLNGLTATVPRATTRAQWRIGDDYLDTEEVSVLARRRAGEPVFRTSARSRLLSGARAAGAASVAIGGIALLATGAVVAAAAGAALVVAALVWGLPSARAWWRERRYQSRPDGLYRRIGGVIVAGLRRSGRVTGRDVGVAVSTTPGSSPGEERVTVTFPGAGLADQRVLAQAMTELFGPIGVPRYVLELGVDGRPRIERRAGSAAFGRARSRQYLAVPTAIGRRGDDVRAFADDWRREVGPCRLHALDRTGSVAVLAQARRDGGTAETLDAHDDWR</sequence>
<dbReference type="SMART" id="SM00382">
    <property type="entry name" value="AAA"/>
    <property type="match status" value="1"/>
</dbReference>
<dbReference type="PANTHER" id="PTHR47396:SF1">
    <property type="entry name" value="ATP-DEPENDENT HELICASE IRC3-RELATED"/>
    <property type="match status" value="1"/>
</dbReference>
<accession>A0ABP7BUF6</accession>
<dbReference type="GO" id="GO:0004386">
    <property type="term" value="F:helicase activity"/>
    <property type="evidence" value="ECO:0007669"/>
    <property type="project" value="UniProtKB-KW"/>
</dbReference>
<dbReference type="SUPFAM" id="SSF52540">
    <property type="entry name" value="P-loop containing nucleoside triphosphate hydrolases"/>
    <property type="match status" value="1"/>
</dbReference>
<keyword evidence="3" id="KW-0547">Nucleotide-binding</keyword>
<keyword evidence="3" id="KW-0378">Hydrolase</keyword>
<feature type="transmembrane region" description="Helical" evidence="1">
    <location>
        <begin position="766"/>
        <end position="792"/>
    </location>
</feature>
<evidence type="ECO:0000259" key="2">
    <source>
        <dbReference type="PROSITE" id="PS51192"/>
    </source>
</evidence>
<dbReference type="Gene3D" id="3.40.50.300">
    <property type="entry name" value="P-loop containing nucleotide triphosphate hydrolases"/>
    <property type="match status" value="2"/>
</dbReference>
<dbReference type="InterPro" id="IPR050742">
    <property type="entry name" value="Helicase_Restrict-Modif_Enz"/>
</dbReference>
<dbReference type="EMBL" id="BAAAYV010000025">
    <property type="protein sequence ID" value="GAA3670179.1"/>
    <property type="molecule type" value="Genomic_DNA"/>
</dbReference>
<proteinExistence type="predicted"/>
<dbReference type="PROSITE" id="PS51192">
    <property type="entry name" value="HELICASE_ATP_BIND_1"/>
    <property type="match status" value="1"/>
</dbReference>